<keyword evidence="2" id="KW-1185">Reference proteome</keyword>
<dbReference type="AlphaFoldDB" id="A0A0V1AMC7"/>
<evidence type="ECO:0000313" key="2">
    <source>
        <dbReference type="Proteomes" id="UP000054776"/>
    </source>
</evidence>
<organism evidence="1 2">
    <name type="scientific">Trichinella spiralis</name>
    <name type="common">Trichina worm</name>
    <dbReference type="NCBI Taxonomy" id="6334"/>
    <lineage>
        <taxon>Eukaryota</taxon>
        <taxon>Metazoa</taxon>
        <taxon>Ecdysozoa</taxon>
        <taxon>Nematoda</taxon>
        <taxon>Enoplea</taxon>
        <taxon>Dorylaimia</taxon>
        <taxon>Trichinellida</taxon>
        <taxon>Trichinellidae</taxon>
        <taxon>Trichinella</taxon>
    </lineage>
</organism>
<dbReference type="InParanoid" id="A0A0V1AMC7"/>
<feature type="non-terminal residue" evidence="1">
    <location>
        <position position="63"/>
    </location>
</feature>
<dbReference type="EMBL" id="JYDH01001000">
    <property type="protein sequence ID" value="KRY25363.1"/>
    <property type="molecule type" value="Genomic_DNA"/>
</dbReference>
<proteinExistence type="predicted"/>
<dbReference type="Proteomes" id="UP000054776">
    <property type="component" value="Unassembled WGS sequence"/>
</dbReference>
<name>A0A0V1AMC7_TRISP</name>
<evidence type="ECO:0000313" key="1">
    <source>
        <dbReference type="EMBL" id="KRY25363.1"/>
    </source>
</evidence>
<comment type="caution">
    <text evidence="1">The sequence shown here is derived from an EMBL/GenBank/DDBJ whole genome shotgun (WGS) entry which is preliminary data.</text>
</comment>
<accession>A0A0V1AMC7</accession>
<reference evidence="1 2" key="1">
    <citation type="submission" date="2015-01" db="EMBL/GenBank/DDBJ databases">
        <title>Evolution of Trichinella species and genotypes.</title>
        <authorList>
            <person name="Korhonen P.K."/>
            <person name="Edoardo P."/>
            <person name="Giuseppe L.R."/>
            <person name="Gasser R.B."/>
        </authorList>
    </citation>
    <scope>NUCLEOTIDE SEQUENCE [LARGE SCALE GENOMIC DNA]</scope>
    <source>
        <strain evidence="1">ISS3</strain>
    </source>
</reference>
<protein>
    <submittedName>
        <fullName evidence="1">Uncharacterized protein</fullName>
    </submittedName>
</protein>
<sequence length="63" mass="7706">MRLLCLRLNHQIFLSRFHYSTDILNRVQSKKASKWNSDYPNTTFVVLRIIKFSDYQRYIQKPL</sequence>
<gene>
    <name evidence="1" type="ORF">T01_13223</name>
</gene>